<organism evidence="1 2">
    <name type="scientific">Microdochium bolleyi</name>
    <dbReference type="NCBI Taxonomy" id="196109"/>
    <lineage>
        <taxon>Eukaryota</taxon>
        <taxon>Fungi</taxon>
        <taxon>Dikarya</taxon>
        <taxon>Ascomycota</taxon>
        <taxon>Pezizomycotina</taxon>
        <taxon>Sordariomycetes</taxon>
        <taxon>Xylariomycetidae</taxon>
        <taxon>Xylariales</taxon>
        <taxon>Microdochiaceae</taxon>
        <taxon>Microdochium</taxon>
    </lineage>
</organism>
<dbReference type="Gene3D" id="3.90.550.20">
    <property type="match status" value="1"/>
</dbReference>
<dbReference type="GO" id="GO:0016757">
    <property type="term" value="F:glycosyltransferase activity"/>
    <property type="evidence" value="ECO:0007669"/>
    <property type="project" value="InterPro"/>
</dbReference>
<keyword evidence="2" id="KW-1185">Reference proteome</keyword>
<proteinExistence type="predicted"/>
<evidence type="ECO:0008006" key="3">
    <source>
        <dbReference type="Google" id="ProtNLM"/>
    </source>
</evidence>
<dbReference type="AlphaFoldDB" id="A0A136IQ61"/>
<dbReference type="EMBL" id="KQ964264">
    <property type="protein sequence ID" value="KXJ87028.1"/>
    <property type="molecule type" value="Genomic_DNA"/>
</dbReference>
<dbReference type="Proteomes" id="UP000070501">
    <property type="component" value="Unassembled WGS sequence"/>
</dbReference>
<dbReference type="SUPFAM" id="SSF53448">
    <property type="entry name" value="Nucleotide-diphospho-sugar transferases"/>
    <property type="match status" value="1"/>
</dbReference>
<accession>A0A136IQ61</accession>
<name>A0A136IQ61_9PEZI</name>
<dbReference type="Pfam" id="PF05704">
    <property type="entry name" value="Caps_synth"/>
    <property type="match status" value="1"/>
</dbReference>
<dbReference type="OrthoDB" id="409543at2759"/>
<dbReference type="InParanoid" id="A0A136IQ61"/>
<evidence type="ECO:0000313" key="1">
    <source>
        <dbReference type="EMBL" id="KXJ87028.1"/>
    </source>
</evidence>
<dbReference type="InterPro" id="IPR029044">
    <property type="entry name" value="Nucleotide-diphossugar_trans"/>
</dbReference>
<gene>
    <name evidence="1" type="ORF">Micbo1qcDRAFT_218233</name>
</gene>
<dbReference type="InterPro" id="IPR008441">
    <property type="entry name" value="AfumC-like_glycosyl_Trfase"/>
</dbReference>
<protein>
    <recommendedName>
        <fullName evidence="3">Capsule polysaccharide biosynthesis protein</fullName>
    </recommendedName>
</protein>
<evidence type="ECO:0000313" key="2">
    <source>
        <dbReference type="Proteomes" id="UP000070501"/>
    </source>
</evidence>
<reference evidence="2" key="1">
    <citation type="submission" date="2016-02" db="EMBL/GenBank/DDBJ databases">
        <title>Draft genome sequence of Microdochium bolleyi, a fungal endophyte of beachgrass.</title>
        <authorList>
            <consortium name="DOE Joint Genome Institute"/>
            <person name="David A.S."/>
            <person name="May G."/>
            <person name="Haridas S."/>
            <person name="Lim J."/>
            <person name="Wang M."/>
            <person name="Labutti K."/>
            <person name="Lipzen A."/>
            <person name="Barry K."/>
            <person name="Grigoriev I.V."/>
        </authorList>
    </citation>
    <scope>NUCLEOTIDE SEQUENCE [LARGE SCALE GENOMIC DNA]</scope>
    <source>
        <strain evidence="2">J235TASD1</strain>
    </source>
</reference>
<sequence>MANFEIPPQYQHLLEKVETLSVHAYQDDEEILKQLKQYVPVTTTKCVWAFWHSGLASMPPWCKRNVADWVHICGDSWTIRVLDNVPGSPNYALRYLEHGSLAEAFVKGTMDGPYVGQHAADLVRGAALTQYGGVWMDVGSILVRHLDRVCWDVIEDPSTPTRAAVAVQPSHGIMNYFVACHKGDPFIRRWHEVFLALWEGRTNLLGIADHPLVSFIKQIPLDQLEGAENGVGFDFKVPMIEVFEYAIQIVAWARLTMLDAVDPPSGDGFSCSDYWHNNILWMDAIKEAWQAETILGFNVGGQSKLDVLSTRLDIDKQSPEYKSAEAVVWQILTQGSMQKISRGKNMSISVQLGTMLDMPENEGKDQGPGTFAELLRYGTLNFRQKRENLACLAPAMNAAPVKKGHLEPF</sequence>